<dbReference type="EMBL" id="CAJRST010038888">
    <property type="protein sequence ID" value="CAG6014585.1"/>
    <property type="molecule type" value="Genomic_DNA"/>
</dbReference>
<protein>
    <submittedName>
        <fullName evidence="8">(Atlantic silverside) hypothetical protein</fullName>
    </submittedName>
</protein>
<keyword evidence="6" id="KW-0812">Transmembrane</keyword>
<dbReference type="InterPro" id="IPR003599">
    <property type="entry name" value="Ig_sub"/>
</dbReference>
<feature type="compositionally biased region" description="Pro residues" evidence="5">
    <location>
        <begin position="878"/>
        <end position="892"/>
    </location>
</feature>
<dbReference type="AlphaFoldDB" id="A0A8S4BS32"/>
<feature type="compositionally biased region" description="Polar residues" evidence="5">
    <location>
        <begin position="497"/>
        <end position="549"/>
    </location>
</feature>
<feature type="region of interest" description="Disordered" evidence="5">
    <location>
        <begin position="482"/>
        <end position="779"/>
    </location>
</feature>
<feature type="compositionally biased region" description="Polar residues" evidence="5">
    <location>
        <begin position="560"/>
        <end position="580"/>
    </location>
</feature>
<evidence type="ECO:0000259" key="7">
    <source>
        <dbReference type="PROSITE" id="PS50835"/>
    </source>
</evidence>
<dbReference type="Proteomes" id="UP000677803">
    <property type="component" value="Unassembled WGS sequence"/>
</dbReference>
<evidence type="ECO:0000256" key="6">
    <source>
        <dbReference type="SAM" id="Phobius"/>
    </source>
</evidence>
<dbReference type="InterPro" id="IPR036179">
    <property type="entry name" value="Ig-like_dom_sf"/>
</dbReference>
<evidence type="ECO:0000256" key="1">
    <source>
        <dbReference type="ARBA" id="ARBA00022729"/>
    </source>
</evidence>
<organism evidence="8 9">
    <name type="scientific">Menidia menidia</name>
    <name type="common">Atlantic silverside</name>
    <dbReference type="NCBI Taxonomy" id="238744"/>
    <lineage>
        <taxon>Eukaryota</taxon>
        <taxon>Metazoa</taxon>
        <taxon>Chordata</taxon>
        <taxon>Craniata</taxon>
        <taxon>Vertebrata</taxon>
        <taxon>Euteleostomi</taxon>
        <taxon>Actinopterygii</taxon>
        <taxon>Neopterygii</taxon>
        <taxon>Teleostei</taxon>
        <taxon>Neoteleostei</taxon>
        <taxon>Acanthomorphata</taxon>
        <taxon>Ovalentaria</taxon>
        <taxon>Atherinomorphae</taxon>
        <taxon>Atheriniformes</taxon>
        <taxon>Atherinopsidae</taxon>
        <taxon>Menidiinae</taxon>
        <taxon>Menidia</taxon>
    </lineage>
</organism>
<feature type="compositionally biased region" description="Basic and acidic residues" evidence="5">
    <location>
        <begin position="582"/>
        <end position="593"/>
    </location>
</feature>
<dbReference type="SMART" id="SM00409">
    <property type="entry name" value="IG"/>
    <property type="match status" value="3"/>
</dbReference>
<evidence type="ECO:0000256" key="5">
    <source>
        <dbReference type="SAM" id="MobiDB-lite"/>
    </source>
</evidence>
<comment type="caution">
    <text evidence="8">The sequence shown here is derived from an EMBL/GenBank/DDBJ whole genome shotgun (WGS) entry which is preliminary data.</text>
</comment>
<accession>A0A8S4BS32</accession>
<keyword evidence="1" id="KW-0732">Signal</keyword>
<keyword evidence="3" id="KW-0325">Glycoprotein</keyword>
<dbReference type="InterPro" id="IPR013783">
    <property type="entry name" value="Ig-like_fold"/>
</dbReference>
<evidence type="ECO:0000256" key="3">
    <source>
        <dbReference type="ARBA" id="ARBA00023180"/>
    </source>
</evidence>
<proteinExistence type="predicted"/>
<feature type="domain" description="Ig-like" evidence="7">
    <location>
        <begin position="104"/>
        <end position="201"/>
    </location>
</feature>
<feature type="compositionally biased region" description="Basic and acidic residues" evidence="5">
    <location>
        <begin position="668"/>
        <end position="688"/>
    </location>
</feature>
<feature type="transmembrane region" description="Helical" evidence="6">
    <location>
        <begin position="308"/>
        <end position="333"/>
    </location>
</feature>
<name>A0A8S4BS32_9TELE</name>
<dbReference type="PANTHER" id="PTHR44337:SF22">
    <property type="entry name" value="HEPACAM FAMILY MEMBER 2-LIKE"/>
    <property type="match status" value="1"/>
</dbReference>
<evidence type="ECO:0000313" key="8">
    <source>
        <dbReference type="EMBL" id="CAG6014585.1"/>
    </source>
</evidence>
<dbReference type="PANTHER" id="PTHR44337">
    <property type="entry name" value="CARCINOEMBRYONIC ANTIGEN-RELATED CELL ADHESION MOLECULE 8"/>
    <property type="match status" value="1"/>
</dbReference>
<keyword evidence="9" id="KW-1185">Reference proteome</keyword>
<keyword evidence="2" id="KW-1015">Disulfide bond</keyword>
<dbReference type="InterPro" id="IPR052598">
    <property type="entry name" value="IgSF_CEA-related"/>
</dbReference>
<evidence type="ECO:0000256" key="2">
    <source>
        <dbReference type="ARBA" id="ARBA00023157"/>
    </source>
</evidence>
<feature type="domain" description="Ig-like" evidence="7">
    <location>
        <begin position="206"/>
        <end position="295"/>
    </location>
</feature>
<dbReference type="SUPFAM" id="SSF48726">
    <property type="entry name" value="Immunoglobulin"/>
    <property type="match status" value="3"/>
</dbReference>
<dbReference type="Pfam" id="PF07679">
    <property type="entry name" value="I-set"/>
    <property type="match status" value="1"/>
</dbReference>
<dbReference type="PROSITE" id="PS50835">
    <property type="entry name" value="IG_LIKE"/>
    <property type="match status" value="2"/>
</dbReference>
<dbReference type="CDD" id="cd00096">
    <property type="entry name" value="Ig"/>
    <property type="match status" value="1"/>
</dbReference>
<feature type="compositionally biased region" description="Low complexity" evidence="5">
    <location>
        <begin position="650"/>
        <end position="661"/>
    </location>
</feature>
<dbReference type="Gene3D" id="2.60.40.10">
    <property type="entry name" value="Immunoglobulins"/>
    <property type="match status" value="3"/>
</dbReference>
<reference evidence="8" key="1">
    <citation type="submission" date="2021-05" db="EMBL/GenBank/DDBJ databases">
        <authorList>
            <person name="Tigano A."/>
        </authorList>
    </citation>
    <scope>NUCLEOTIDE SEQUENCE</scope>
</reference>
<dbReference type="InterPro" id="IPR007110">
    <property type="entry name" value="Ig-like_dom"/>
</dbReference>
<dbReference type="OrthoDB" id="5969816at2759"/>
<dbReference type="InterPro" id="IPR013098">
    <property type="entry name" value="Ig_I-set"/>
</dbReference>
<feature type="compositionally biased region" description="Low complexity" evidence="5">
    <location>
        <begin position="739"/>
        <end position="760"/>
    </location>
</feature>
<dbReference type="SMART" id="SM00408">
    <property type="entry name" value="IGc2"/>
    <property type="match status" value="2"/>
</dbReference>
<dbReference type="InterPro" id="IPR003598">
    <property type="entry name" value="Ig_sub2"/>
</dbReference>
<feature type="region of interest" description="Disordered" evidence="5">
    <location>
        <begin position="802"/>
        <end position="933"/>
    </location>
</feature>
<keyword evidence="6" id="KW-1133">Transmembrane helix</keyword>
<evidence type="ECO:0000256" key="4">
    <source>
        <dbReference type="ARBA" id="ARBA00023319"/>
    </source>
</evidence>
<feature type="compositionally biased region" description="Polar residues" evidence="5">
    <location>
        <begin position="594"/>
        <end position="604"/>
    </location>
</feature>
<feature type="compositionally biased region" description="Basic and acidic residues" evidence="5">
    <location>
        <begin position="635"/>
        <end position="649"/>
    </location>
</feature>
<sequence>MATLVLAQEPIPVQFQTAPVLSQTGSEAVFTVLTGPDIFSMTWKYQDVTVALWAVGVGQVNPLPQFQGRVTISKNQLRIGGAQLRDAGNYTVQVDPAATTGLAPNSRSVQLRVFDAVAGVSLFVPSVALEEGNVSLSCTWTAGTEITVQWGKGGSAITADSRITISGGSLVINPARRGDAGEYTCTASNPVSAQTATASLTVYYGPDAAVLTVDRPKECIGGGDVLVGQTARLTCTSDSLPPALFSWQRDGQPIASGQPDSGVLSLQTFSTDESGRYVCTARNAITGGTSERSTNLEIVDVCLDGGEVAGIVIGCFLAVLLIVLLIVVLICLARRKKAQQTQRETLVARRTYSNRRPIPPDPQPDVVRDLAHGLQPPLYTRRPERLNTSQRESHPQTQPQNRQQNSVTPQHNSRTDTNRLLNNAIQNPPDGIDNPAFVHAVAPITNTLPYTQQQNPSVLIQTGTGQGGAQPQAVQVSLNPLPPAAHPNNAQMPSIHVNLNSYPANDPQPQQGSSFPVANAAQDSAPHTQHNQTPARHTNPHMQGGQSYPNDGRPAVIPTGHTQFYNTTLQRNANTQTYQQDPDPRGRSERNSRTQEPSLNSSHRQMPWDLLRGTPSYPSGTLQRAQRPPEYTSDYTDHSIRPPAREARAPLRSQPQSQTPSRSRRTPPRRDPPSEESGTRSRSADRRPPNPASVAAFEPVRRPQRSPHTQRQSAQPDIRGSQAALRHETAYRDNPQALPGPSQQASASRSARSRAPAGQREPTAPPGADTRALADPNHLQRAIVAQQHTAAPVQMPQALVTHTGPAVPAANQHQRGGTAPAPNRSAEPNPGSLTQDALKAHTERSQVFQNRTQQTQAALLQPGPQKAQAGATGAQQRPPTPPPRHPPGPISNPPQTARSPQVPRERPAASQTQRAGSAATCRASPFHHDADQP</sequence>
<evidence type="ECO:0000313" key="9">
    <source>
        <dbReference type="Proteomes" id="UP000677803"/>
    </source>
</evidence>
<gene>
    <name evidence="8" type="ORF">MMEN_LOCUS19318</name>
</gene>
<dbReference type="Pfam" id="PF13927">
    <property type="entry name" value="Ig_3"/>
    <property type="match status" value="1"/>
</dbReference>
<feature type="compositionally biased region" description="Low complexity" evidence="5">
    <location>
        <begin position="861"/>
        <end position="877"/>
    </location>
</feature>
<feature type="compositionally biased region" description="Polar residues" evidence="5">
    <location>
        <begin position="845"/>
        <end position="858"/>
    </location>
</feature>
<feature type="compositionally biased region" description="Polar residues" evidence="5">
    <location>
        <begin position="706"/>
        <end position="715"/>
    </location>
</feature>
<keyword evidence="4" id="KW-0393">Immunoglobulin domain</keyword>
<feature type="compositionally biased region" description="Polar residues" evidence="5">
    <location>
        <begin position="386"/>
        <end position="412"/>
    </location>
</feature>
<feature type="region of interest" description="Disordered" evidence="5">
    <location>
        <begin position="342"/>
        <end position="415"/>
    </location>
</feature>
<keyword evidence="6" id="KW-0472">Membrane</keyword>